<dbReference type="PANTHER" id="PTHR43798:SF33">
    <property type="entry name" value="HYDROLASE, PUTATIVE (AFU_ORTHOLOGUE AFUA_2G14860)-RELATED"/>
    <property type="match status" value="1"/>
</dbReference>
<dbReference type="InterPro" id="IPR000073">
    <property type="entry name" value="AB_hydrolase_1"/>
</dbReference>
<dbReference type="OrthoDB" id="3771266at2"/>
<feature type="domain" description="AB hydrolase-1" evidence="1">
    <location>
        <begin position="52"/>
        <end position="157"/>
    </location>
</feature>
<dbReference type="GO" id="GO:0016787">
    <property type="term" value="F:hydrolase activity"/>
    <property type="evidence" value="ECO:0007669"/>
    <property type="project" value="UniProtKB-KW"/>
</dbReference>
<dbReference type="Gene3D" id="3.40.50.1820">
    <property type="entry name" value="alpha/beta hydrolase"/>
    <property type="match status" value="1"/>
</dbReference>
<evidence type="ECO:0000259" key="1">
    <source>
        <dbReference type="Pfam" id="PF00561"/>
    </source>
</evidence>
<evidence type="ECO:0000313" key="2">
    <source>
        <dbReference type="EMBL" id="RZU65856.1"/>
    </source>
</evidence>
<dbReference type="InterPro" id="IPR029058">
    <property type="entry name" value="AB_hydrolase_fold"/>
</dbReference>
<dbReference type="SUPFAM" id="SSF53474">
    <property type="entry name" value="alpha/beta-Hydrolases"/>
    <property type="match status" value="1"/>
</dbReference>
<dbReference type="InterPro" id="IPR050266">
    <property type="entry name" value="AB_hydrolase_sf"/>
</dbReference>
<dbReference type="PANTHER" id="PTHR43798">
    <property type="entry name" value="MONOACYLGLYCEROL LIPASE"/>
    <property type="match status" value="1"/>
</dbReference>
<dbReference type="AlphaFoldDB" id="A0A4V2GAW7"/>
<keyword evidence="3" id="KW-1185">Reference proteome</keyword>
<protein>
    <submittedName>
        <fullName evidence="2">Alpha/beta hydrolase family protein</fullName>
    </submittedName>
</protein>
<dbReference type="GO" id="GO:0016020">
    <property type="term" value="C:membrane"/>
    <property type="evidence" value="ECO:0007669"/>
    <property type="project" value="TreeGrafter"/>
</dbReference>
<organism evidence="2 3">
    <name type="scientific">Microterricola gilva</name>
    <dbReference type="NCBI Taxonomy" id="393267"/>
    <lineage>
        <taxon>Bacteria</taxon>
        <taxon>Bacillati</taxon>
        <taxon>Actinomycetota</taxon>
        <taxon>Actinomycetes</taxon>
        <taxon>Micrococcales</taxon>
        <taxon>Microbacteriaceae</taxon>
        <taxon>Microterricola</taxon>
    </lineage>
</organism>
<comment type="caution">
    <text evidence="2">The sequence shown here is derived from an EMBL/GenBank/DDBJ whole genome shotgun (WGS) entry which is preliminary data.</text>
</comment>
<sequence length="302" mass="31919">MPETASTPERAIEWERHELAVGDVTISYLLGVTHAGAGAPAHAEQPAAAPRPTVVFLHGLAGSAEEFVPTAEAIGSGYRSVLVDLRGHGHSMRHPDDASRAAYVRDVVAVIEQLDAPEGVALVGHSMGAHTAMLVAAARPDLVRMLVMLEGGVQGSPPEASAGIGAYFGSWPVPFADADAAALFLGDSPIARAWTADLEQRADGLWPRFDAAFLQASIAAVHAQPRWDEWEALEPATALVFAPSGMFDADDKDAVIEARPATLRVDLGAGSHDAHLDATAEWTAVLRDLLGRLGEGPVRWDW</sequence>
<accession>A0A4V2GAW7</accession>
<dbReference type="PRINTS" id="PR00111">
    <property type="entry name" value="ABHYDROLASE"/>
</dbReference>
<name>A0A4V2GAW7_9MICO</name>
<dbReference type="Proteomes" id="UP000291483">
    <property type="component" value="Unassembled WGS sequence"/>
</dbReference>
<reference evidence="2 3" key="1">
    <citation type="submission" date="2019-02" db="EMBL/GenBank/DDBJ databases">
        <title>Sequencing the genomes of 1000 actinobacteria strains.</title>
        <authorList>
            <person name="Klenk H.-P."/>
        </authorList>
    </citation>
    <scope>NUCLEOTIDE SEQUENCE [LARGE SCALE GENOMIC DNA]</scope>
    <source>
        <strain evidence="2 3">DSM 18319</strain>
    </source>
</reference>
<dbReference type="RefSeq" id="WP_130506142.1">
    <property type="nucleotide sequence ID" value="NZ_SHLC01000001.1"/>
</dbReference>
<gene>
    <name evidence="2" type="ORF">EV379_2194</name>
</gene>
<dbReference type="Pfam" id="PF00561">
    <property type="entry name" value="Abhydrolase_1"/>
    <property type="match status" value="1"/>
</dbReference>
<proteinExistence type="predicted"/>
<dbReference type="EMBL" id="SHLC01000001">
    <property type="protein sequence ID" value="RZU65856.1"/>
    <property type="molecule type" value="Genomic_DNA"/>
</dbReference>
<keyword evidence="2" id="KW-0378">Hydrolase</keyword>
<evidence type="ECO:0000313" key="3">
    <source>
        <dbReference type="Proteomes" id="UP000291483"/>
    </source>
</evidence>